<comment type="caution">
    <text evidence="1">The sequence shown here is derived from an EMBL/GenBank/DDBJ whole genome shotgun (WGS) entry which is preliminary data.</text>
</comment>
<dbReference type="EMBL" id="JBHTII010000001">
    <property type="protein sequence ID" value="MFD0788944.1"/>
    <property type="molecule type" value="Genomic_DNA"/>
</dbReference>
<accession>A0ABW3AFC8</accession>
<gene>
    <name evidence="1" type="ORF">ACFQ0P_00930</name>
</gene>
<dbReference type="Pfam" id="PF13589">
    <property type="entry name" value="HATPase_c_3"/>
    <property type="match status" value="1"/>
</dbReference>
<reference evidence="2" key="1">
    <citation type="journal article" date="2019" name="Int. J. Syst. Evol. Microbiol.">
        <title>The Global Catalogue of Microorganisms (GCM) 10K type strain sequencing project: providing services to taxonomists for standard genome sequencing and annotation.</title>
        <authorList>
            <consortium name="The Broad Institute Genomics Platform"/>
            <consortium name="The Broad Institute Genome Sequencing Center for Infectious Disease"/>
            <person name="Wu L."/>
            <person name="Ma J."/>
        </authorList>
    </citation>
    <scope>NUCLEOTIDE SEQUENCE [LARGE SCALE GENOMIC DNA]</scope>
    <source>
        <strain evidence="2">CCUG 54523</strain>
    </source>
</reference>
<dbReference type="RefSeq" id="WP_204979867.1">
    <property type="nucleotide sequence ID" value="NZ_JBHTII010000001.1"/>
</dbReference>
<protein>
    <submittedName>
        <fullName evidence="1">ATP-binding protein</fullName>
    </submittedName>
</protein>
<organism evidence="1 2">
    <name type="scientific">Microbacterium insulae</name>
    <dbReference type="NCBI Taxonomy" id="483014"/>
    <lineage>
        <taxon>Bacteria</taxon>
        <taxon>Bacillati</taxon>
        <taxon>Actinomycetota</taxon>
        <taxon>Actinomycetes</taxon>
        <taxon>Micrococcales</taxon>
        <taxon>Microbacteriaceae</taxon>
        <taxon>Microbacterium</taxon>
    </lineage>
</organism>
<dbReference type="InterPro" id="IPR036890">
    <property type="entry name" value="HATPase_C_sf"/>
</dbReference>
<dbReference type="Gene3D" id="3.30.565.10">
    <property type="entry name" value="Histidine kinase-like ATPase, C-terminal domain"/>
    <property type="match status" value="1"/>
</dbReference>
<dbReference type="Proteomes" id="UP001597055">
    <property type="component" value="Unassembled WGS sequence"/>
</dbReference>
<name>A0ABW3AFC8_9MICO</name>
<evidence type="ECO:0000313" key="2">
    <source>
        <dbReference type="Proteomes" id="UP001597055"/>
    </source>
</evidence>
<dbReference type="SUPFAM" id="SSF55874">
    <property type="entry name" value="ATPase domain of HSP90 chaperone/DNA topoisomerase II/histidine kinase"/>
    <property type="match status" value="1"/>
</dbReference>
<evidence type="ECO:0000313" key="1">
    <source>
        <dbReference type="EMBL" id="MFD0788944.1"/>
    </source>
</evidence>
<keyword evidence="1" id="KW-0547">Nucleotide-binding</keyword>
<dbReference type="GO" id="GO:0005524">
    <property type="term" value="F:ATP binding"/>
    <property type="evidence" value="ECO:0007669"/>
    <property type="project" value="UniProtKB-KW"/>
</dbReference>
<keyword evidence="2" id="KW-1185">Reference proteome</keyword>
<proteinExistence type="predicted"/>
<keyword evidence="1" id="KW-0067">ATP-binding</keyword>
<sequence>MEDEIVAPGVELLESMRSVGYSLSAALADLIDNSITAEARRIEIDLEPIDADHIAILDDGKGMLPSVAREALRLAGSVGARTRSDLGRFGLGLKTASLSQARCLTVISRSDGQTTGLQWDIDHIAATQTWSLQRLTQAELRATPWYERLELRESGTLVVLRKLDLLLGDAKDPGALIRERALEVSADLSLIFHRFLARRTDRVAISVNGVEVKPLDPFVTANPRTQESPTQYIPVDGEQVAVTAFTLPHPSGLTPAERRRHDLGEGMREAQGFYVYRNERLISHGHWYGLARMTEISKQTRIRVDIPNSLDHLWQLDIKKSRAEPPASFKAELRRLMDGVLERGRRVHTFRGRKSGPAEVTHLWQKVLDRDGIRYDVNFENPFVISVLSTLDTSQAEKVNRLLNVLADGFPSYDLYVEMAKNTTPANTSPAVEAVKESLRQIRESGLLGDDVASVGAALAHTEPFDTLPNLLEMVEQIWKEHRVEAQ</sequence>